<evidence type="ECO:0000313" key="2">
    <source>
        <dbReference type="EMBL" id="MBW0492527.1"/>
    </source>
</evidence>
<comment type="caution">
    <text evidence="2">The sequence shown here is derived from an EMBL/GenBank/DDBJ whole genome shotgun (WGS) entry which is preliminary data.</text>
</comment>
<proteinExistence type="predicted"/>
<evidence type="ECO:0000256" key="1">
    <source>
        <dbReference type="SAM" id="MobiDB-lite"/>
    </source>
</evidence>
<organism evidence="2 3">
    <name type="scientific">Austropuccinia psidii MF-1</name>
    <dbReference type="NCBI Taxonomy" id="1389203"/>
    <lineage>
        <taxon>Eukaryota</taxon>
        <taxon>Fungi</taxon>
        <taxon>Dikarya</taxon>
        <taxon>Basidiomycota</taxon>
        <taxon>Pucciniomycotina</taxon>
        <taxon>Pucciniomycetes</taxon>
        <taxon>Pucciniales</taxon>
        <taxon>Sphaerophragmiaceae</taxon>
        <taxon>Austropuccinia</taxon>
    </lineage>
</organism>
<keyword evidence="3" id="KW-1185">Reference proteome</keyword>
<evidence type="ECO:0000313" key="3">
    <source>
        <dbReference type="Proteomes" id="UP000765509"/>
    </source>
</evidence>
<reference evidence="2" key="1">
    <citation type="submission" date="2021-03" db="EMBL/GenBank/DDBJ databases">
        <title>Draft genome sequence of rust myrtle Austropuccinia psidii MF-1, a brazilian biotype.</title>
        <authorList>
            <person name="Quecine M.C."/>
            <person name="Pachon D.M.R."/>
            <person name="Bonatelli M.L."/>
            <person name="Correr F.H."/>
            <person name="Franceschini L.M."/>
            <person name="Leite T.F."/>
            <person name="Margarido G.R.A."/>
            <person name="Almeida C.A."/>
            <person name="Ferrarezi J.A."/>
            <person name="Labate C.A."/>
        </authorList>
    </citation>
    <scope>NUCLEOTIDE SEQUENCE</scope>
    <source>
        <strain evidence="2">MF-1</strain>
    </source>
</reference>
<feature type="region of interest" description="Disordered" evidence="1">
    <location>
        <begin position="1"/>
        <end position="20"/>
    </location>
</feature>
<feature type="compositionally biased region" description="Polar residues" evidence="1">
    <location>
        <begin position="44"/>
        <end position="63"/>
    </location>
</feature>
<gene>
    <name evidence="2" type="ORF">O181_032242</name>
</gene>
<feature type="region of interest" description="Disordered" evidence="1">
    <location>
        <begin position="32"/>
        <end position="67"/>
    </location>
</feature>
<dbReference type="EMBL" id="AVOT02011630">
    <property type="protein sequence ID" value="MBW0492527.1"/>
    <property type="molecule type" value="Genomic_DNA"/>
</dbReference>
<sequence>MPEDPKLLKIPTTSKWPKGPRTIKLAINNHGTQHSTHGLWKQPDATSSGPESFSLKSRESPSLSYGPCTEGTRNRPYMLLYTIMGLSLKQSNGETFKNPFQNFTSCHQKVSPFKREDLSYSSWQCMAESTRSCEDPSSLAVQLLVFHLTIFQGGYSKMFSEYQDSLKDSSILWTIQLAHTRCIQAICMALTLLGQFIFHCRNSRNTLRISR</sequence>
<name>A0A9Q3D281_9BASI</name>
<dbReference type="Proteomes" id="UP000765509">
    <property type="component" value="Unassembled WGS sequence"/>
</dbReference>
<dbReference type="AlphaFoldDB" id="A0A9Q3D281"/>
<accession>A0A9Q3D281</accession>
<protein>
    <submittedName>
        <fullName evidence="2">Uncharacterized protein</fullName>
    </submittedName>
</protein>